<comment type="caution">
    <text evidence="1">The sequence shown here is derived from an EMBL/GenBank/DDBJ whole genome shotgun (WGS) entry which is preliminary data.</text>
</comment>
<evidence type="ECO:0000313" key="2">
    <source>
        <dbReference type="Proteomes" id="UP001499915"/>
    </source>
</evidence>
<organism evidence="1 2">
    <name type="scientific">Marinobacterium maritimum</name>
    <dbReference type="NCBI Taxonomy" id="500162"/>
    <lineage>
        <taxon>Bacteria</taxon>
        <taxon>Pseudomonadati</taxon>
        <taxon>Pseudomonadota</taxon>
        <taxon>Gammaproteobacteria</taxon>
        <taxon>Oceanospirillales</taxon>
        <taxon>Oceanospirillaceae</taxon>
        <taxon>Marinobacterium</taxon>
    </lineage>
</organism>
<dbReference type="Proteomes" id="UP001499915">
    <property type="component" value="Unassembled WGS sequence"/>
</dbReference>
<proteinExistence type="predicted"/>
<evidence type="ECO:0000313" key="1">
    <source>
        <dbReference type="EMBL" id="GAA0685321.1"/>
    </source>
</evidence>
<sequence length="83" mass="9044">MIKAVIAFQDGNKEIVCLLTRPVAGEYIEHAGDYYLVKSVIQHTATKGGDTPPRMEITVGMGRRKGSHGRAMEDSECGFFTGV</sequence>
<protein>
    <submittedName>
        <fullName evidence="1">Uncharacterized protein</fullName>
    </submittedName>
</protein>
<dbReference type="RefSeq" id="WP_343802815.1">
    <property type="nucleotide sequence ID" value="NZ_BAAAET010000001.1"/>
</dbReference>
<gene>
    <name evidence="1" type="ORF">GCM10009104_08610</name>
</gene>
<keyword evidence="2" id="KW-1185">Reference proteome</keyword>
<dbReference type="EMBL" id="BAAAET010000001">
    <property type="protein sequence ID" value="GAA0685321.1"/>
    <property type="molecule type" value="Genomic_DNA"/>
</dbReference>
<name>A0ABP3T9U8_9GAMM</name>
<reference evidence="2" key="1">
    <citation type="journal article" date="2019" name="Int. J. Syst. Evol. Microbiol.">
        <title>The Global Catalogue of Microorganisms (GCM) 10K type strain sequencing project: providing services to taxonomists for standard genome sequencing and annotation.</title>
        <authorList>
            <consortium name="The Broad Institute Genomics Platform"/>
            <consortium name="The Broad Institute Genome Sequencing Center for Infectious Disease"/>
            <person name="Wu L."/>
            <person name="Ma J."/>
        </authorList>
    </citation>
    <scope>NUCLEOTIDE SEQUENCE [LARGE SCALE GENOMIC DNA]</scope>
    <source>
        <strain evidence="2">JCM 15134</strain>
    </source>
</reference>
<accession>A0ABP3T9U8</accession>